<dbReference type="Gene3D" id="1.10.10.10">
    <property type="entry name" value="Winged helix-like DNA-binding domain superfamily/Winged helix DNA-binding domain"/>
    <property type="match status" value="1"/>
</dbReference>
<dbReference type="Proteomes" id="UP001595882">
    <property type="component" value="Unassembled WGS sequence"/>
</dbReference>
<dbReference type="PANTHER" id="PTHR38600">
    <property type="entry name" value="TRANSCRIPTIONAL REGULATORY PROTEIN"/>
    <property type="match status" value="1"/>
</dbReference>
<organism evidence="3 4">
    <name type="scientific">Gracilibacillus xinjiangensis</name>
    <dbReference type="NCBI Taxonomy" id="1193282"/>
    <lineage>
        <taxon>Bacteria</taxon>
        <taxon>Bacillati</taxon>
        <taxon>Bacillota</taxon>
        <taxon>Bacilli</taxon>
        <taxon>Bacillales</taxon>
        <taxon>Bacillaceae</taxon>
        <taxon>Gracilibacillus</taxon>
    </lineage>
</organism>
<evidence type="ECO:0000259" key="2">
    <source>
        <dbReference type="SMART" id="SM00418"/>
    </source>
</evidence>
<dbReference type="PANTHER" id="PTHR38600:SF1">
    <property type="entry name" value="TRANSCRIPTIONAL REGULATORY PROTEIN"/>
    <property type="match status" value="1"/>
</dbReference>
<comment type="caution">
    <text evidence="3">The sequence shown here is derived from an EMBL/GenBank/DDBJ whole genome shotgun (WGS) entry which is preliminary data.</text>
</comment>
<dbReference type="InterPro" id="IPR011991">
    <property type="entry name" value="ArsR-like_HTH"/>
</dbReference>
<keyword evidence="4" id="KW-1185">Reference proteome</keyword>
<protein>
    <submittedName>
        <fullName evidence="3">ArsR/SmtB family transcription factor</fullName>
    </submittedName>
</protein>
<sequence>MLELSIKKPEDLQKVSRALSSKIRLEIINLLNTRNANVHQLADSLQIPVSTAASHVKVLEEAGLILTELRPASRGAMKVCTRNFDDIRIQLNDPKDHKSNYKSFEMEIPIGHYVDFSVVPTCGMANHEKILVPEDQPVHFFSPHRTNAQIIWTRKGYFEYKFPLVIPEESKVDSVQISMELCSEAPSYDHNWPSDITVWFNDVEIGTWRSPGDFGDRPGMLNPEYWKKTNRTQYGTLKTWKVTNDSSMIDDFHLSNVTVDNLNLSKHDFLSFRIGIKDDAIHKGGINLFGREFGNYPQDIKLKVNFS</sequence>
<name>A0ABV8WQ89_9BACI</name>
<dbReference type="EMBL" id="JBHSDT010000002">
    <property type="protein sequence ID" value="MFC4402027.1"/>
    <property type="molecule type" value="Genomic_DNA"/>
</dbReference>
<dbReference type="SUPFAM" id="SSF46785">
    <property type="entry name" value="Winged helix' DNA-binding domain"/>
    <property type="match status" value="1"/>
</dbReference>
<dbReference type="RefSeq" id="WP_390249210.1">
    <property type="nucleotide sequence ID" value="NZ_JBHSDT010000002.1"/>
</dbReference>
<feature type="domain" description="HTH arsR-type" evidence="2">
    <location>
        <begin position="14"/>
        <end position="82"/>
    </location>
</feature>
<evidence type="ECO:0000256" key="1">
    <source>
        <dbReference type="ARBA" id="ARBA00023125"/>
    </source>
</evidence>
<evidence type="ECO:0000313" key="4">
    <source>
        <dbReference type="Proteomes" id="UP001595882"/>
    </source>
</evidence>
<dbReference type="InterPro" id="IPR036390">
    <property type="entry name" value="WH_DNA-bd_sf"/>
</dbReference>
<reference evidence="4" key="1">
    <citation type="journal article" date="2019" name="Int. J. Syst. Evol. Microbiol.">
        <title>The Global Catalogue of Microorganisms (GCM) 10K type strain sequencing project: providing services to taxonomists for standard genome sequencing and annotation.</title>
        <authorList>
            <consortium name="The Broad Institute Genomics Platform"/>
            <consortium name="The Broad Institute Genome Sequencing Center for Infectious Disease"/>
            <person name="Wu L."/>
            <person name="Ma J."/>
        </authorList>
    </citation>
    <scope>NUCLEOTIDE SEQUENCE [LARGE SCALE GENOMIC DNA]</scope>
    <source>
        <strain evidence="4">CCUG 37865</strain>
    </source>
</reference>
<proteinExistence type="predicted"/>
<keyword evidence="1" id="KW-0238">DNA-binding</keyword>
<dbReference type="CDD" id="cd00090">
    <property type="entry name" value="HTH_ARSR"/>
    <property type="match status" value="1"/>
</dbReference>
<dbReference type="SMART" id="SM00418">
    <property type="entry name" value="HTH_ARSR"/>
    <property type="match status" value="1"/>
</dbReference>
<evidence type="ECO:0000313" key="3">
    <source>
        <dbReference type="EMBL" id="MFC4402027.1"/>
    </source>
</evidence>
<dbReference type="InterPro" id="IPR036388">
    <property type="entry name" value="WH-like_DNA-bd_sf"/>
</dbReference>
<accession>A0ABV8WQ89</accession>
<dbReference type="Pfam" id="PF01022">
    <property type="entry name" value="HTH_5"/>
    <property type="match status" value="1"/>
</dbReference>
<dbReference type="InterPro" id="IPR001845">
    <property type="entry name" value="HTH_ArsR_DNA-bd_dom"/>
</dbReference>
<gene>
    <name evidence="3" type="ORF">ACFOY7_02805</name>
</gene>